<protein>
    <recommendedName>
        <fullName evidence="2">EF-hand domain-containing protein</fullName>
    </recommendedName>
</protein>
<dbReference type="RefSeq" id="WP_144304343.1">
    <property type="nucleotide sequence ID" value="NZ_QMIE01000020.1"/>
</dbReference>
<dbReference type="PROSITE" id="PS50222">
    <property type="entry name" value="EF_HAND_2"/>
    <property type="match status" value="2"/>
</dbReference>
<dbReference type="SMART" id="SM00054">
    <property type="entry name" value="EFh"/>
    <property type="match status" value="2"/>
</dbReference>
<dbReference type="AlphaFoldDB" id="A0A7M3MBE9"/>
<dbReference type="Proteomes" id="UP000448292">
    <property type="component" value="Unassembled WGS sequence"/>
</dbReference>
<evidence type="ECO:0000313" key="3">
    <source>
        <dbReference type="EMBL" id="TVM14840.1"/>
    </source>
</evidence>
<keyword evidence="4" id="KW-1185">Reference proteome</keyword>
<gene>
    <name evidence="3" type="ORF">DPQ33_16580</name>
</gene>
<dbReference type="Pfam" id="PF13202">
    <property type="entry name" value="EF-hand_5"/>
    <property type="match status" value="2"/>
</dbReference>
<evidence type="ECO:0000256" key="1">
    <source>
        <dbReference type="SAM" id="SignalP"/>
    </source>
</evidence>
<feature type="domain" description="EF-hand" evidence="2">
    <location>
        <begin position="62"/>
        <end position="90"/>
    </location>
</feature>
<dbReference type="EMBL" id="QMIE01000020">
    <property type="protein sequence ID" value="TVM14840.1"/>
    <property type="molecule type" value="Genomic_DNA"/>
</dbReference>
<reference evidence="3 4" key="1">
    <citation type="submission" date="2018-06" db="EMBL/GenBank/DDBJ databases">
        <title>Complete genome of Desulfovibrio indonesiensis P37SLT.</title>
        <authorList>
            <person name="Crispim J.S."/>
            <person name="Vidigal P.M.P."/>
            <person name="Silva L.C.F."/>
            <person name="Laguardia C.N."/>
            <person name="Araujo L.C."/>
            <person name="Dias R.S."/>
            <person name="Sousa M.P."/>
            <person name="Paula S.O."/>
            <person name="Silva C."/>
        </authorList>
    </citation>
    <scope>NUCLEOTIDE SEQUENCE [LARGE SCALE GENOMIC DNA]</scope>
    <source>
        <strain evidence="3 4">P37SLT</strain>
    </source>
</reference>
<dbReference type="SUPFAM" id="SSF47473">
    <property type="entry name" value="EF-hand"/>
    <property type="match status" value="1"/>
</dbReference>
<comment type="caution">
    <text evidence="3">The sequence shown here is derived from an EMBL/GenBank/DDBJ whole genome shotgun (WGS) entry which is preliminary data.</text>
</comment>
<feature type="signal peptide" evidence="1">
    <location>
        <begin position="1"/>
        <end position="26"/>
    </location>
</feature>
<proteinExistence type="predicted"/>
<dbReference type="GO" id="GO:0005509">
    <property type="term" value="F:calcium ion binding"/>
    <property type="evidence" value="ECO:0007669"/>
    <property type="project" value="InterPro"/>
</dbReference>
<dbReference type="Gene3D" id="1.10.238.10">
    <property type="entry name" value="EF-hand"/>
    <property type="match status" value="1"/>
</dbReference>
<feature type="domain" description="EF-hand" evidence="2">
    <location>
        <begin position="26"/>
        <end position="61"/>
    </location>
</feature>
<organism evidence="3 4">
    <name type="scientific">Oceanidesulfovibrio indonesiensis</name>
    <dbReference type="NCBI Taxonomy" id="54767"/>
    <lineage>
        <taxon>Bacteria</taxon>
        <taxon>Pseudomonadati</taxon>
        <taxon>Thermodesulfobacteriota</taxon>
        <taxon>Desulfovibrionia</taxon>
        <taxon>Desulfovibrionales</taxon>
        <taxon>Desulfovibrionaceae</taxon>
        <taxon>Oceanidesulfovibrio</taxon>
    </lineage>
</organism>
<name>A0A7M3MBE9_9BACT</name>
<dbReference type="InterPro" id="IPR018247">
    <property type="entry name" value="EF_Hand_1_Ca_BS"/>
</dbReference>
<dbReference type="InterPro" id="IPR002048">
    <property type="entry name" value="EF_hand_dom"/>
</dbReference>
<keyword evidence="1" id="KW-0732">Signal</keyword>
<evidence type="ECO:0000259" key="2">
    <source>
        <dbReference type="PROSITE" id="PS50222"/>
    </source>
</evidence>
<feature type="chain" id="PRO_5029563865" description="EF-hand domain-containing protein" evidence="1">
    <location>
        <begin position="27"/>
        <end position="97"/>
    </location>
</feature>
<accession>A0A7M3MBE9</accession>
<dbReference type="InterPro" id="IPR011992">
    <property type="entry name" value="EF-hand-dom_pair"/>
</dbReference>
<dbReference type="PROSITE" id="PS00018">
    <property type="entry name" value="EF_HAND_1"/>
    <property type="match status" value="1"/>
</dbReference>
<evidence type="ECO:0000313" key="4">
    <source>
        <dbReference type="Proteomes" id="UP000448292"/>
    </source>
</evidence>
<dbReference type="OrthoDB" id="5460649at2"/>
<sequence>MFNKIFRIVLALVVAMTLAFASTALAAETTFEKRFEEMDTNDDSYVDREEFIANYEGVDAEKTFEKIDKDKSNTLSKEEWVEYKSKKKDKDRKDKSE</sequence>